<dbReference type="Proteomes" id="UP000003416">
    <property type="component" value="Unassembled WGS sequence"/>
</dbReference>
<evidence type="ECO:0000313" key="2">
    <source>
        <dbReference type="Proteomes" id="UP000003416"/>
    </source>
</evidence>
<gene>
    <name evidence="1" type="ORF">HMPREF9446_01433</name>
</gene>
<organism evidence="1 2">
    <name type="scientific">Bacteroides fluxus YIT 12057</name>
    <dbReference type="NCBI Taxonomy" id="763034"/>
    <lineage>
        <taxon>Bacteria</taxon>
        <taxon>Pseudomonadati</taxon>
        <taxon>Bacteroidota</taxon>
        <taxon>Bacteroidia</taxon>
        <taxon>Bacteroidales</taxon>
        <taxon>Bacteroidaceae</taxon>
        <taxon>Bacteroides</taxon>
    </lineage>
</organism>
<proteinExistence type="predicted"/>
<sequence>MLPYYIRCYRFFSGKDKEINRKAYQEKDGYFLMTQDVYVLRDKCFRKVYVS</sequence>
<protein>
    <submittedName>
        <fullName evidence="1">Uncharacterized protein</fullName>
    </submittedName>
</protein>
<dbReference type="AlphaFoldDB" id="F3PRT2"/>
<dbReference type="STRING" id="763034.HMPREF9446_01433"/>
<dbReference type="HOGENOM" id="CLU_3095496_0_0_10"/>
<reference evidence="1 2" key="1">
    <citation type="submission" date="2011-02" db="EMBL/GenBank/DDBJ databases">
        <authorList>
            <person name="Weinstock G."/>
            <person name="Sodergren E."/>
            <person name="Clifton S."/>
            <person name="Fulton L."/>
            <person name="Fulton B."/>
            <person name="Courtney L."/>
            <person name="Fronick C."/>
            <person name="Harrison M."/>
            <person name="Strong C."/>
            <person name="Farmer C."/>
            <person name="Delahaunty K."/>
            <person name="Markovic C."/>
            <person name="Hall O."/>
            <person name="Minx P."/>
            <person name="Tomlinson C."/>
            <person name="Mitreva M."/>
            <person name="Hou S."/>
            <person name="Chen J."/>
            <person name="Wollam A."/>
            <person name="Pepin K.H."/>
            <person name="Johnson M."/>
            <person name="Bhonagiri V."/>
            <person name="Zhang X."/>
            <person name="Suruliraj S."/>
            <person name="Warren W."/>
            <person name="Chinwalla A."/>
            <person name="Mardis E.R."/>
            <person name="Wilson R.K."/>
        </authorList>
    </citation>
    <scope>NUCLEOTIDE SEQUENCE [LARGE SCALE GENOMIC DNA]</scope>
    <source>
        <strain evidence="1 2">YIT 12057</strain>
    </source>
</reference>
<name>F3PRT2_9BACE</name>
<comment type="caution">
    <text evidence="1">The sequence shown here is derived from an EMBL/GenBank/DDBJ whole genome shotgun (WGS) entry which is preliminary data.</text>
</comment>
<dbReference type="EMBL" id="AFBN01000025">
    <property type="protein sequence ID" value="EGF58132.1"/>
    <property type="molecule type" value="Genomic_DNA"/>
</dbReference>
<accession>F3PRT2</accession>
<keyword evidence="2" id="KW-1185">Reference proteome</keyword>
<evidence type="ECO:0000313" key="1">
    <source>
        <dbReference type="EMBL" id="EGF58132.1"/>
    </source>
</evidence>